<evidence type="ECO:0000259" key="7">
    <source>
        <dbReference type="Pfam" id="PF17917"/>
    </source>
</evidence>
<dbReference type="GO" id="GO:0004519">
    <property type="term" value="F:endonuclease activity"/>
    <property type="evidence" value="ECO:0007669"/>
    <property type="project" value="UniProtKB-KW"/>
</dbReference>
<evidence type="ECO:0000256" key="5">
    <source>
        <dbReference type="ARBA" id="ARBA00022801"/>
    </source>
</evidence>
<evidence type="ECO:0000313" key="9">
    <source>
        <dbReference type="Proteomes" id="UP000765509"/>
    </source>
</evidence>
<dbReference type="InterPro" id="IPR043502">
    <property type="entry name" value="DNA/RNA_pol_sf"/>
</dbReference>
<accession>A0A9Q3GWI6</accession>
<dbReference type="SUPFAM" id="SSF56672">
    <property type="entry name" value="DNA/RNA polymerases"/>
    <property type="match status" value="1"/>
</dbReference>
<protein>
    <recommendedName>
        <fullName evidence="7">Reverse transcriptase RNase H-like domain-containing protein</fullName>
    </recommendedName>
</protein>
<reference evidence="8" key="1">
    <citation type="submission" date="2021-03" db="EMBL/GenBank/DDBJ databases">
        <title>Draft genome sequence of rust myrtle Austropuccinia psidii MF-1, a brazilian biotype.</title>
        <authorList>
            <person name="Quecine M.C."/>
            <person name="Pachon D.M.R."/>
            <person name="Bonatelli M.L."/>
            <person name="Correr F.H."/>
            <person name="Franceschini L.M."/>
            <person name="Leite T.F."/>
            <person name="Margarido G.R.A."/>
            <person name="Almeida C.A."/>
            <person name="Ferrarezi J.A."/>
            <person name="Labate C.A."/>
        </authorList>
    </citation>
    <scope>NUCLEOTIDE SEQUENCE</scope>
    <source>
        <strain evidence="8">MF-1</strain>
    </source>
</reference>
<dbReference type="GO" id="GO:0003964">
    <property type="term" value="F:RNA-directed DNA polymerase activity"/>
    <property type="evidence" value="ECO:0007669"/>
    <property type="project" value="UniProtKB-KW"/>
</dbReference>
<keyword evidence="6" id="KW-0695">RNA-directed DNA polymerase</keyword>
<evidence type="ECO:0000256" key="4">
    <source>
        <dbReference type="ARBA" id="ARBA00022759"/>
    </source>
</evidence>
<keyword evidence="5" id="KW-0378">Hydrolase</keyword>
<proteinExistence type="predicted"/>
<name>A0A9Q3GWI6_9BASI</name>
<keyword evidence="4" id="KW-0255">Endonuclease</keyword>
<gene>
    <name evidence="8" type="ORF">O181_021269</name>
</gene>
<dbReference type="EMBL" id="AVOT02006437">
    <property type="protein sequence ID" value="MBW0481554.1"/>
    <property type="molecule type" value="Genomic_DNA"/>
</dbReference>
<sequence>MQTECLSPVCVLEKLHHYLEGAVFEVYTDCTALKSLLKFNTTNKHILRWQIAIQKYRANMTIIYKEGKSNTSADGLNTWPLDNFKSSPAYDPEVATNIPIHFMQI</sequence>
<keyword evidence="2" id="KW-0548">Nucleotidyltransferase</keyword>
<feature type="domain" description="Reverse transcriptase RNase H-like" evidence="7">
    <location>
        <begin position="2"/>
        <end position="56"/>
    </location>
</feature>
<evidence type="ECO:0000256" key="2">
    <source>
        <dbReference type="ARBA" id="ARBA00022695"/>
    </source>
</evidence>
<keyword evidence="3" id="KW-0540">Nuclease</keyword>
<dbReference type="Pfam" id="PF17917">
    <property type="entry name" value="RT_RNaseH"/>
    <property type="match status" value="1"/>
</dbReference>
<dbReference type="OrthoDB" id="2206664at2759"/>
<dbReference type="AlphaFoldDB" id="A0A9Q3GWI6"/>
<evidence type="ECO:0000256" key="3">
    <source>
        <dbReference type="ARBA" id="ARBA00022722"/>
    </source>
</evidence>
<dbReference type="InterPro" id="IPR041373">
    <property type="entry name" value="RT_RNaseH"/>
</dbReference>
<dbReference type="GO" id="GO:0016787">
    <property type="term" value="F:hydrolase activity"/>
    <property type="evidence" value="ECO:0007669"/>
    <property type="project" value="UniProtKB-KW"/>
</dbReference>
<evidence type="ECO:0000313" key="8">
    <source>
        <dbReference type="EMBL" id="MBW0481554.1"/>
    </source>
</evidence>
<comment type="caution">
    <text evidence="8">The sequence shown here is derived from an EMBL/GenBank/DDBJ whole genome shotgun (WGS) entry which is preliminary data.</text>
</comment>
<evidence type="ECO:0000256" key="1">
    <source>
        <dbReference type="ARBA" id="ARBA00022679"/>
    </source>
</evidence>
<organism evidence="8 9">
    <name type="scientific">Austropuccinia psidii MF-1</name>
    <dbReference type="NCBI Taxonomy" id="1389203"/>
    <lineage>
        <taxon>Eukaryota</taxon>
        <taxon>Fungi</taxon>
        <taxon>Dikarya</taxon>
        <taxon>Basidiomycota</taxon>
        <taxon>Pucciniomycotina</taxon>
        <taxon>Pucciniomycetes</taxon>
        <taxon>Pucciniales</taxon>
        <taxon>Sphaerophragmiaceae</taxon>
        <taxon>Austropuccinia</taxon>
    </lineage>
</organism>
<keyword evidence="9" id="KW-1185">Reference proteome</keyword>
<keyword evidence="1" id="KW-0808">Transferase</keyword>
<dbReference type="Proteomes" id="UP000765509">
    <property type="component" value="Unassembled WGS sequence"/>
</dbReference>
<evidence type="ECO:0000256" key="6">
    <source>
        <dbReference type="ARBA" id="ARBA00022918"/>
    </source>
</evidence>